<dbReference type="RefSeq" id="WP_071831828.1">
    <property type="nucleotide sequence ID" value="NZ_LSRP01000046.1"/>
</dbReference>
<keyword evidence="1" id="KW-0472">Membrane</keyword>
<feature type="transmembrane region" description="Helical" evidence="1">
    <location>
        <begin position="130"/>
        <end position="146"/>
    </location>
</feature>
<protein>
    <recommendedName>
        <fullName evidence="4">Glycosyltransferase RgtA/B/C/D-like domain-containing protein</fullName>
    </recommendedName>
</protein>
<evidence type="ECO:0000313" key="2">
    <source>
        <dbReference type="EMBL" id="OJG00015.1"/>
    </source>
</evidence>
<name>A0A657LWL6_9HYPH</name>
<keyword evidence="1" id="KW-1133">Transmembrane helix</keyword>
<evidence type="ECO:0000256" key="1">
    <source>
        <dbReference type="SAM" id="Phobius"/>
    </source>
</evidence>
<sequence length="582" mass="64128">MQAFTKTDPKEHDPRATTRLAARPLLLLALTIALVVACLLVTIPMPIGPMYWDHYIYLDAANRIFDGQMPSVDFFTPAGGLGYYLFAMLLELFPNGHPLLLASWSLLVVTAPLMAIVLSDVQKRSTRTALALLLPFLLFSVLPFNTGDFYPYPGSDGFGIYNRQVCQVLYVLACGLLHVKDQRKLVAIVALSMLSLLFIKVTGVVAGVILCAMAFAAGRLGLRAAILAGLVFFATIAVLEGTTGMVTAYAADILALLAVNNTSLIPRLVQAASLNFGIVLASSVLCIILFWQRFTDTRQTTNALLHQRSLAILRKTIDQPAFWMVAFLAAGLLFESQNTGSQAFIFLWPLLLAILVESHARDGRSSRFLVVAAFALAIAAPPAVLIMQKSTRAWLGMANGEVLESTNIKTMGAVNIRSLQLLRAERMQQNYSEHKNTYEALALAGELPSFLLYSEYDFQTLWLRSADAAITALHDYEAANRVRFETIMTIDFTNPFPWLMDRHAPKYIAIGADPYRAVPEPDERVAAAVKATDIALYPTCPPTTARFKLLSLYEPLLMETHTRITLTPCFDGFIRKDLPTTP</sequence>
<feature type="transmembrane region" description="Helical" evidence="1">
    <location>
        <begin position="271"/>
        <end position="291"/>
    </location>
</feature>
<dbReference type="EMBL" id="LSRP01000046">
    <property type="protein sequence ID" value="OJG00015.1"/>
    <property type="molecule type" value="Genomic_DNA"/>
</dbReference>
<feature type="transmembrane region" description="Helical" evidence="1">
    <location>
        <begin position="340"/>
        <end position="356"/>
    </location>
</feature>
<feature type="transmembrane region" description="Helical" evidence="1">
    <location>
        <begin position="312"/>
        <end position="334"/>
    </location>
</feature>
<dbReference type="Proteomes" id="UP000182661">
    <property type="component" value="Unassembled WGS sequence"/>
</dbReference>
<proteinExistence type="predicted"/>
<dbReference type="OrthoDB" id="7993201at2"/>
<feature type="transmembrane region" description="Helical" evidence="1">
    <location>
        <begin position="186"/>
        <end position="215"/>
    </location>
</feature>
<organism evidence="2 3">
    <name type="scientific">Pararhizobium antarcticum</name>
    <dbReference type="NCBI Taxonomy" id="1798805"/>
    <lineage>
        <taxon>Bacteria</taxon>
        <taxon>Pseudomonadati</taxon>
        <taxon>Pseudomonadota</taxon>
        <taxon>Alphaproteobacteria</taxon>
        <taxon>Hyphomicrobiales</taxon>
        <taxon>Rhizobiaceae</taxon>
        <taxon>Rhizobium/Agrobacterium group</taxon>
        <taxon>Pararhizobium</taxon>
    </lineage>
</organism>
<accession>A0A657LWL6</accession>
<comment type="caution">
    <text evidence="2">The sequence shown here is derived from an EMBL/GenBank/DDBJ whole genome shotgun (WGS) entry which is preliminary data.</text>
</comment>
<reference evidence="2 3" key="1">
    <citation type="submission" date="2016-02" db="EMBL/GenBank/DDBJ databases">
        <title>Genome sequencing of a beta-galactosidase producing bacteria Rhizobium sp. 59.</title>
        <authorList>
            <person name="Wang D."/>
            <person name="Kot W."/>
            <person name="Qin Y."/>
            <person name="Hansen L."/>
            <person name="Naqvi K."/>
            <person name="Rensing C."/>
        </authorList>
    </citation>
    <scope>NUCLEOTIDE SEQUENCE [LARGE SCALE GENOMIC DNA]</scope>
    <source>
        <strain evidence="2 3">59</strain>
    </source>
</reference>
<feature type="transmembrane region" description="Helical" evidence="1">
    <location>
        <begin position="368"/>
        <end position="387"/>
    </location>
</feature>
<feature type="transmembrane region" description="Helical" evidence="1">
    <location>
        <begin position="99"/>
        <end position="118"/>
    </location>
</feature>
<dbReference type="AlphaFoldDB" id="A0A657LWL6"/>
<keyword evidence="3" id="KW-1185">Reference proteome</keyword>
<feature type="transmembrane region" description="Helical" evidence="1">
    <location>
        <begin position="25"/>
        <end position="47"/>
    </location>
</feature>
<evidence type="ECO:0008006" key="4">
    <source>
        <dbReference type="Google" id="ProtNLM"/>
    </source>
</evidence>
<keyword evidence="1" id="KW-0812">Transmembrane</keyword>
<feature type="transmembrane region" description="Helical" evidence="1">
    <location>
        <begin position="221"/>
        <end position="239"/>
    </location>
</feature>
<evidence type="ECO:0000313" key="3">
    <source>
        <dbReference type="Proteomes" id="UP000182661"/>
    </source>
</evidence>
<gene>
    <name evidence="2" type="ORF">AX760_11580</name>
</gene>